<name>A0A2U1N873_ARTAN</name>
<gene>
    <name evidence="2" type="ORF">CTI12_AA294300</name>
</gene>
<dbReference type="GO" id="GO:0005524">
    <property type="term" value="F:ATP binding"/>
    <property type="evidence" value="ECO:0007669"/>
    <property type="project" value="InterPro"/>
</dbReference>
<dbReference type="InterPro" id="IPR011009">
    <property type="entry name" value="Kinase-like_dom_sf"/>
</dbReference>
<comment type="caution">
    <text evidence="2">The sequence shown here is derived from an EMBL/GenBank/DDBJ whole genome shotgun (WGS) entry which is preliminary data.</text>
</comment>
<dbReference type="Proteomes" id="UP000245207">
    <property type="component" value="Unassembled WGS sequence"/>
</dbReference>
<dbReference type="InterPro" id="IPR008271">
    <property type="entry name" value="Ser/Thr_kinase_AS"/>
</dbReference>
<organism evidence="2 3">
    <name type="scientific">Artemisia annua</name>
    <name type="common">Sweet wormwood</name>
    <dbReference type="NCBI Taxonomy" id="35608"/>
    <lineage>
        <taxon>Eukaryota</taxon>
        <taxon>Viridiplantae</taxon>
        <taxon>Streptophyta</taxon>
        <taxon>Embryophyta</taxon>
        <taxon>Tracheophyta</taxon>
        <taxon>Spermatophyta</taxon>
        <taxon>Magnoliopsida</taxon>
        <taxon>eudicotyledons</taxon>
        <taxon>Gunneridae</taxon>
        <taxon>Pentapetalae</taxon>
        <taxon>asterids</taxon>
        <taxon>campanulids</taxon>
        <taxon>Asterales</taxon>
        <taxon>Asteraceae</taxon>
        <taxon>Asteroideae</taxon>
        <taxon>Anthemideae</taxon>
        <taxon>Artemisiinae</taxon>
        <taxon>Artemisia</taxon>
    </lineage>
</organism>
<dbReference type="InterPro" id="IPR000719">
    <property type="entry name" value="Prot_kinase_dom"/>
</dbReference>
<dbReference type="Gene3D" id="1.10.510.10">
    <property type="entry name" value="Transferase(Phosphotransferase) domain 1"/>
    <property type="match status" value="1"/>
</dbReference>
<dbReference type="OrthoDB" id="4062651at2759"/>
<proteinExistence type="predicted"/>
<dbReference type="EMBL" id="PKPP01003379">
    <property type="protein sequence ID" value="PWA69709.1"/>
    <property type="molecule type" value="Genomic_DNA"/>
</dbReference>
<keyword evidence="2" id="KW-0808">Transferase</keyword>
<dbReference type="InterPro" id="IPR045272">
    <property type="entry name" value="ANXUR1/2-like"/>
</dbReference>
<dbReference type="AlphaFoldDB" id="A0A2U1N873"/>
<evidence type="ECO:0000313" key="2">
    <source>
        <dbReference type="EMBL" id="PWA69709.1"/>
    </source>
</evidence>
<keyword evidence="2" id="KW-0418">Kinase</keyword>
<keyword evidence="3" id="KW-1185">Reference proteome</keyword>
<evidence type="ECO:0000259" key="1">
    <source>
        <dbReference type="PROSITE" id="PS50011"/>
    </source>
</evidence>
<accession>A0A2U1N873</accession>
<feature type="domain" description="Protein kinase" evidence="1">
    <location>
        <begin position="1"/>
        <end position="221"/>
    </location>
</feature>
<dbReference type="GO" id="GO:0009506">
    <property type="term" value="C:plasmodesma"/>
    <property type="evidence" value="ECO:0007669"/>
    <property type="project" value="TreeGrafter"/>
</dbReference>
<dbReference type="PROSITE" id="PS00108">
    <property type="entry name" value="PROTEIN_KINASE_ST"/>
    <property type="match status" value="1"/>
</dbReference>
<protein>
    <submittedName>
        <fullName evidence="2">Protein kinase, ATP binding site-containing protein</fullName>
    </submittedName>
</protein>
<dbReference type="PANTHER" id="PTHR27003:SF481">
    <property type="entry name" value="CONCANAVALIN A-LIKE LECTIN_GLUCANASE DOMAIN-CONTAINING PROTEIN-RELATED"/>
    <property type="match status" value="1"/>
</dbReference>
<dbReference type="SMART" id="SM00220">
    <property type="entry name" value="S_TKc"/>
    <property type="match status" value="1"/>
</dbReference>
<sequence length="254" mass="29106">MKILFLGFVMRATRRSSCTSTHLEEVSTCISIVRIYHGFRLQRLRICIGAARGLEYLHNPGATQQRVLHRDIKSSNILLDENWNAKISDLGLSKFGPANQQYTFLVSNTVGTIGYCDPLYVETGLLTKESDVYSFGVVLFEILCGRLCIDNKNDKRRSLTRLVQEYYEQNKIKEIVYGNIKDEIESSSLEAFTTIAYQCLKRNLRERPSMTKVLRILENALRYQLGDANDQADYNIYDDLDKASSSSQSVRHHE</sequence>
<dbReference type="GO" id="GO:0004714">
    <property type="term" value="F:transmembrane receptor protein tyrosine kinase activity"/>
    <property type="evidence" value="ECO:0007669"/>
    <property type="project" value="InterPro"/>
</dbReference>
<dbReference type="PROSITE" id="PS50011">
    <property type="entry name" value="PROTEIN_KINASE_DOM"/>
    <property type="match status" value="1"/>
</dbReference>
<reference evidence="2 3" key="1">
    <citation type="journal article" date="2018" name="Mol. Plant">
        <title>The genome of Artemisia annua provides insight into the evolution of Asteraceae family and artemisinin biosynthesis.</title>
        <authorList>
            <person name="Shen Q."/>
            <person name="Zhang L."/>
            <person name="Liao Z."/>
            <person name="Wang S."/>
            <person name="Yan T."/>
            <person name="Shi P."/>
            <person name="Liu M."/>
            <person name="Fu X."/>
            <person name="Pan Q."/>
            <person name="Wang Y."/>
            <person name="Lv Z."/>
            <person name="Lu X."/>
            <person name="Zhang F."/>
            <person name="Jiang W."/>
            <person name="Ma Y."/>
            <person name="Chen M."/>
            <person name="Hao X."/>
            <person name="Li L."/>
            <person name="Tang Y."/>
            <person name="Lv G."/>
            <person name="Zhou Y."/>
            <person name="Sun X."/>
            <person name="Brodelius P.E."/>
            <person name="Rose J.K.C."/>
            <person name="Tang K."/>
        </authorList>
    </citation>
    <scope>NUCLEOTIDE SEQUENCE [LARGE SCALE GENOMIC DNA]</scope>
    <source>
        <strain evidence="3">cv. Huhao1</strain>
        <tissue evidence="2">Leaf</tissue>
    </source>
</reference>
<dbReference type="GO" id="GO:0005886">
    <property type="term" value="C:plasma membrane"/>
    <property type="evidence" value="ECO:0007669"/>
    <property type="project" value="TreeGrafter"/>
</dbReference>
<dbReference type="PANTHER" id="PTHR27003">
    <property type="entry name" value="OS07G0166700 PROTEIN"/>
    <property type="match status" value="1"/>
</dbReference>
<dbReference type="Pfam" id="PF00069">
    <property type="entry name" value="Pkinase"/>
    <property type="match status" value="1"/>
</dbReference>
<dbReference type="SUPFAM" id="SSF56112">
    <property type="entry name" value="Protein kinase-like (PK-like)"/>
    <property type="match status" value="1"/>
</dbReference>
<evidence type="ECO:0000313" key="3">
    <source>
        <dbReference type="Proteomes" id="UP000245207"/>
    </source>
</evidence>
<dbReference type="STRING" id="35608.A0A2U1N873"/>